<evidence type="ECO:0000256" key="1">
    <source>
        <dbReference type="SAM" id="Coils"/>
    </source>
</evidence>
<dbReference type="Gene3D" id="3.30.200.20">
    <property type="entry name" value="Phosphorylase Kinase, domain 1"/>
    <property type="match status" value="1"/>
</dbReference>
<protein>
    <recommendedName>
        <fullName evidence="4">Aminoglycoside phosphotransferase domain-containing protein</fullName>
    </recommendedName>
</protein>
<reference evidence="2" key="2">
    <citation type="submission" date="2020-09" db="EMBL/GenBank/DDBJ databases">
        <authorList>
            <person name="Sun Q."/>
            <person name="Ohkuma M."/>
        </authorList>
    </citation>
    <scope>NUCLEOTIDE SEQUENCE</scope>
    <source>
        <strain evidence="2">JCM 14719</strain>
    </source>
</reference>
<evidence type="ECO:0000313" key="2">
    <source>
        <dbReference type="EMBL" id="GGK07124.1"/>
    </source>
</evidence>
<keyword evidence="3" id="KW-1185">Reference proteome</keyword>
<dbReference type="Proteomes" id="UP000637720">
    <property type="component" value="Unassembled WGS sequence"/>
</dbReference>
<dbReference type="PANTHER" id="PTHR39179:SF3">
    <property type="entry name" value="COTS-RELATED PROTEIN"/>
    <property type="match status" value="1"/>
</dbReference>
<organism evidence="2 3">
    <name type="scientific">Calditerricola satsumensis</name>
    <dbReference type="NCBI Taxonomy" id="373054"/>
    <lineage>
        <taxon>Bacteria</taxon>
        <taxon>Bacillati</taxon>
        <taxon>Bacillota</taxon>
        <taxon>Bacilli</taxon>
        <taxon>Bacillales</taxon>
        <taxon>Bacillaceae</taxon>
        <taxon>Calditerricola</taxon>
    </lineage>
</organism>
<accession>A0A8J3BAE8</accession>
<evidence type="ECO:0000313" key="3">
    <source>
        <dbReference type="Proteomes" id="UP000637720"/>
    </source>
</evidence>
<proteinExistence type="predicted"/>
<name>A0A8J3BAE8_9BACI</name>
<dbReference type="GO" id="GO:0042601">
    <property type="term" value="C:endospore-forming forespore"/>
    <property type="evidence" value="ECO:0007669"/>
    <property type="project" value="TreeGrafter"/>
</dbReference>
<comment type="caution">
    <text evidence="2">The sequence shown here is derived from an EMBL/GenBank/DDBJ whole genome shotgun (WGS) entry which is preliminary data.</text>
</comment>
<dbReference type="SUPFAM" id="SSF56112">
    <property type="entry name" value="Protein kinase-like (PK-like)"/>
    <property type="match status" value="1"/>
</dbReference>
<dbReference type="EMBL" id="BMOF01000060">
    <property type="protein sequence ID" value="GGK07124.1"/>
    <property type="molecule type" value="Genomic_DNA"/>
</dbReference>
<sequence>MVAKRQLGGMHAEAGIPLFLCAALAAHPREWAPIGRAMWRVETDRGAFVMAAVHRDPQELAWIDRVRHDLAARGWTHYLPWLPSPQGDAVWRSREGMFVVMRLPTAHAPPADALDRLFASLAALHRLTSTPLPHVRPWVDQVIEQLRWQWNRWKARLAQWQEEAGRRAYPSPVDAVFLANAEALAEALDRALALLARWEKAVGRRAVLRVSWVLARPRPDRLVWREGGEPLWLDWSDATVDAPVRDVAYLLRAVSRAVEEDRLPAALAAYDAHFPLREEERLALALLLAPPHAVFRLLERHYAWERRVRLEAVTALERELDRHALFGRLLDAWL</sequence>
<keyword evidence="1" id="KW-0175">Coiled coil</keyword>
<dbReference type="AlphaFoldDB" id="A0A8J3BAE8"/>
<dbReference type="InterPro" id="IPR011009">
    <property type="entry name" value="Kinase-like_dom_sf"/>
</dbReference>
<feature type="coiled-coil region" evidence="1">
    <location>
        <begin position="143"/>
        <end position="201"/>
    </location>
</feature>
<dbReference type="PANTHER" id="PTHR39179">
    <property type="entry name" value="SPORE COAT PROTEIN I"/>
    <property type="match status" value="1"/>
</dbReference>
<reference evidence="2" key="1">
    <citation type="journal article" date="2014" name="Int. J. Syst. Evol. Microbiol.">
        <title>Complete genome sequence of Corynebacterium casei LMG S-19264T (=DSM 44701T), isolated from a smear-ripened cheese.</title>
        <authorList>
            <consortium name="US DOE Joint Genome Institute (JGI-PGF)"/>
            <person name="Walter F."/>
            <person name="Albersmeier A."/>
            <person name="Kalinowski J."/>
            <person name="Ruckert C."/>
        </authorList>
    </citation>
    <scope>NUCLEOTIDE SEQUENCE</scope>
    <source>
        <strain evidence="2">JCM 14719</strain>
    </source>
</reference>
<gene>
    <name evidence="2" type="ORF">GCM10007043_21530</name>
</gene>
<dbReference type="Gene3D" id="3.90.1200.10">
    <property type="match status" value="1"/>
</dbReference>
<evidence type="ECO:0008006" key="4">
    <source>
        <dbReference type="Google" id="ProtNLM"/>
    </source>
</evidence>
<dbReference type="InterPro" id="IPR047175">
    <property type="entry name" value="CotS-like"/>
</dbReference>